<evidence type="ECO:0000259" key="9">
    <source>
        <dbReference type="PROSITE" id="PS50262"/>
    </source>
</evidence>
<evidence type="ECO:0000256" key="4">
    <source>
        <dbReference type="ARBA" id="ARBA00023040"/>
    </source>
</evidence>
<comment type="caution">
    <text evidence="10">The sequence shown here is derived from an EMBL/GenBank/DDBJ whole genome shotgun (WGS) entry which is preliminary data.</text>
</comment>
<dbReference type="Proteomes" id="UP000663838">
    <property type="component" value="Unassembled WGS sequence"/>
</dbReference>
<dbReference type="EMBL" id="CAJOBS010000732">
    <property type="protein sequence ID" value="CAF4633570.1"/>
    <property type="molecule type" value="Genomic_DNA"/>
</dbReference>
<keyword evidence="5 8" id="KW-0472">Membrane</keyword>
<dbReference type="SUPFAM" id="SSF81321">
    <property type="entry name" value="Family A G protein-coupled receptor-like"/>
    <property type="match status" value="1"/>
</dbReference>
<feature type="transmembrane region" description="Helical" evidence="8">
    <location>
        <begin position="73"/>
        <end position="94"/>
    </location>
</feature>
<name>A0A817VFD8_9BILA</name>
<dbReference type="PANTHER" id="PTHR24243">
    <property type="entry name" value="G-PROTEIN COUPLED RECEPTOR"/>
    <property type="match status" value="1"/>
</dbReference>
<dbReference type="Proteomes" id="UP000663865">
    <property type="component" value="Unassembled WGS sequence"/>
</dbReference>
<accession>A0A817VFD8</accession>
<feature type="transmembrane region" description="Helical" evidence="8">
    <location>
        <begin position="215"/>
        <end position="238"/>
    </location>
</feature>
<evidence type="ECO:0000256" key="1">
    <source>
        <dbReference type="ARBA" id="ARBA00004141"/>
    </source>
</evidence>
<evidence type="ECO:0000256" key="5">
    <source>
        <dbReference type="ARBA" id="ARBA00023136"/>
    </source>
</evidence>
<evidence type="ECO:0000313" key="10">
    <source>
        <dbReference type="EMBL" id="CAF3343628.1"/>
    </source>
</evidence>
<dbReference type="InterPro" id="IPR000276">
    <property type="entry name" value="GPCR_Rhodpsn"/>
</dbReference>
<keyword evidence="4" id="KW-0297">G-protein coupled receptor</keyword>
<proteinExistence type="predicted"/>
<organism evidence="10 12">
    <name type="scientific">Rotaria socialis</name>
    <dbReference type="NCBI Taxonomy" id="392032"/>
    <lineage>
        <taxon>Eukaryota</taxon>
        <taxon>Metazoa</taxon>
        <taxon>Spiralia</taxon>
        <taxon>Gnathifera</taxon>
        <taxon>Rotifera</taxon>
        <taxon>Eurotatoria</taxon>
        <taxon>Bdelloidea</taxon>
        <taxon>Philodinida</taxon>
        <taxon>Philodinidae</taxon>
        <taxon>Rotaria</taxon>
    </lineage>
</organism>
<keyword evidence="2 8" id="KW-0812">Transmembrane</keyword>
<feature type="domain" description="G-protein coupled receptors family 1 profile" evidence="9">
    <location>
        <begin position="52"/>
        <end position="417"/>
    </location>
</feature>
<evidence type="ECO:0000313" key="11">
    <source>
        <dbReference type="EMBL" id="CAF4633570.1"/>
    </source>
</evidence>
<dbReference type="GO" id="GO:0004930">
    <property type="term" value="F:G protein-coupled receptor activity"/>
    <property type="evidence" value="ECO:0007669"/>
    <property type="project" value="UniProtKB-KW"/>
</dbReference>
<protein>
    <recommendedName>
        <fullName evidence="9">G-protein coupled receptors family 1 profile domain-containing protein</fullName>
    </recommendedName>
</protein>
<dbReference type="PROSITE" id="PS50262">
    <property type="entry name" value="G_PROTEIN_RECEP_F1_2"/>
    <property type="match status" value="1"/>
</dbReference>
<feature type="transmembrane region" description="Helical" evidence="8">
    <location>
        <begin position="43"/>
        <end position="61"/>
    </location>
</feature>
<feature type="transmembrane region" description="Helical" evidence="8">
    <location>
        <begin position="114"/>
        <end position="132"/>
    </location>
</feature>
<dbReference type="GO" id="GO:0005886">
    <property type="term" value="C:plasma membrane"/>
    <property type="evidence" value="ECO:0007669"/>
    <property type="project" value="TreeGrafter"/>
</dbReference>
<reference evidence="10" key="1">
    <citation type="submission" date="2021-02" db="EMBL/GenBank/DDBJ databases">
        <authorList>
            <person name="Nowell W R."/>
        </authorList>
    </citation>
    <scope>NUCLEOTIDE SEQUENCE</scope>
</reference>
<dbReference type="EMBL" id="CAJNYV010000111">
    <property type="protein sequence ID" value="CAF3343628.1"/>
    <property type="molecule type" value="Genomic_DNA"/>
</dbReference>
<evidence type="ECO:0000256" key="2">
    <source>
        <dbReference type="ARBA" id="ARBA00022692"/>
    </source>
</evidence>
<dbReference type="InterPro" id="IPR017452">
    <property type="entry name" value="GPCR_Rhodpsn_7TM"/>
</dbReference>
<evidence type="ECO:0000256" key="3">
    <source>
        <dbReference type="ARBA" id="ARBA00022989"/>
    </source>
</evidence>
<dbReference type="Pfam" id="PF00001">
    <property type="entry name" value="7tm_1"/>
    <property type="match status" value="1"/>
</dbReference>
<feature type="transmembrane region" description="Helical" evidence="8">
    <location>
        <begin position="355"/>
        <end position="375"/>
    </location>
</feature>
<evidence type="ECO:0000313" key="12">
    <source>
        <dbReference type="Proteomes" id="UP000663865"/>
    </source>
</evidence>
<keyword evidence="3 8" id="KW-1133">Transmembrane helix</keyword>
<sequence length="599" mass="70125">MSMLVANHTSILNNATIVISLKAANPCPRQRNITRPFLFVHNYALFFFGSIFNFLAFVILMRRALRCHSTFTYLAFLSLSNGLLSLVHFSKWMLQYYFHILTENFLITCRFDRFLSDFLTHFSLFTLICVNIDRARTVTKSCPSRRYPKSKFHLVLMKEFLVATILCVFHFHWIIKYGSEVSDDERQIVVCDYRANQRATLYIYFLTTIYPPFELVVFFGLPLLINIVCTIIIIRSLSIRMRTAEKYRPSKGSLSENRKQHNSEGILSYILPTRASKTHIRSCFCFQIQCRRHTRLRLKMGRTQKSLHKYREENATIDRQISTTDSSIENQLQVALKNTSDIINRSHRSRRTRDIHLSAMLISLNVFYLLLNSPFHFHQTFAKHFHDPNPDPCNVMFYGLIFDTLQQTFFSINFFLYVLTNRRFREEFYKTMTIIVSRCRQNSSRKEYNHRTSKLRIRSSSINTSAAVKSSSNHDNLMIDASSRQNLDSIMSDIESTTISPSQQPQQTITLINEMSIFNLMADKPDLIWQVFQAIQSNDNGENLWNLLDQLRTTTSDDGIVYMTYGSETPQSLAEKLHRQKLFKLIQLHQKLSSLRAQF</sequence>
<evidence type="ECO:0000256" key="8">
    <source>
        <dbReference type="SAM" id="Phobius"/>
    </source>
</evidence>
<feature type="transmembrane region" description="Helical" evidence="8">
    <location>
        <begin position="395"/>
        <end position="419"/>
    </location>
</feature>
<comment type="subcellular location">
    <subcellularLocation>
        <location evidence="1">Membrane</location>
        <topology evidence="1">Multi-pass membrane protein</topology>
    </subcellularLocation>
</comment>
<evidence type="ECO:0000256" key="6">
    <source>
        <dbReference type="ARBA" id="ARBA00023170"/>
    </source>
</evidence>
<evidence type="ECO:0000256" key="7">
    <source>
        <dbReference type="ARBA" id="ARBA00023224"/>
    </source>
</evidence>
<dbReference type="PANTHER" id="PTHR24243:SF233">
    <property type="entry name" value="THYROTROPIN-RELEASING HORMONE RECEPTOR"/>
    <property type="match status" value="1"/>
</dbReference>
<dbReference type="AlphaFoldDB" id="A0A817VFD8"/>
<feature type="transmembrane region" description="Helical" evidence="8">
    <location>
        <begin position="152"/>
        <end position="175"/>
    </location>
</feature>
<gene>
    <name evidence="10" type="ORF">KIK155_LOCUS2957</name>
    <name evidence="11" type="ORF">TOA249_LOCUS12771</name>
</gene>
<keyword evidence="6" id="KW-0675">Receptor</keyword>
<dbReference type="Gene3D" id="1.20.1070.10">
    <property type="entry name" value="Rhodopsin 7-helix transmembrane proteins"/>
    <property type="match status" value="1"/>
</dbReference>
<keyword evidence="7" id="KW-0807">Transducer</keyword>